<protein>
    <submittedName>
        <fullName evidence="1">Type IV toxin-antitoxin system AbiEi family antitoxin</fullName>
    </submittedName>
</protein>
<dbReference type="EMBL" id="JAUJEA010000002">
    <property type="protein sequence ID" value="MDN5201223.1"/>
    <property type="molecule type" value="Genomic_DNA"/>
</dbReference>
<name>A0ABT8KLB6_9BACT</name>
<accession>A0ABT8KLB6</accession>
<organism evidence="1 2">
    <name type="scientific">Splendidivirga corallicola</name>
    <dbReference type="NCBI Taxonomy" id="3051826"/>
    <lineage>
        <taxon>Bacteria</taxon>
        <taxon>Pseudomonadati</taxon>
        <taxon>Bacteroidota</taxon>
        <taxon>Cytophagia</taxon>
        <taxon>Cytophagales</taxon>
        <taxon>Splendidivirgaceae</taxon>
        <taxon>Splendidivirga</taxon>
    </lineage>
</organism>
<dbReference type="RefSeq" id="WP_346751249.1">
    <property type="nucleotide sequence ID" value="NZ_JAUJEA010000002.1"/>
</dbReference>
<proteinExistence type="predicted"/>
<gene>
    <name evidence="1" type="ORF">QQ008_07615</name>
</gene>
<keyword evidence="2" id="KW-1185">Reference proteome</keyword>
<comment type="caution">
    <text evidence="1">The sequence shown here is derived from an EMBL/GenBank/DDBJ whole genome shotgun (WGS) entry which is preliminary data.</text>
</comment>
<evidence type="ECO:0000313" key="2">
    <source>
        <dbReference type="Proteomes" id="UP001172082"/>
    </source>
</evidence>
<evidence type="ECO:0000313" key="1">
    <source>
        <dbReference type="EMBL" id="MDN5201223.1"/>
    </source>
</evidence>
<dbReference type="Proteomes" id="UP001172082">
    <property type="component" value="Unassembled WGS sequence"/>
</dbReference>
<sequence length="273" mass="31964">MKNRTLSKTYSAFINKLIERDMDCFTVHEAYGLLPHSSSEAVTMMLSEMVKKGWLLRFKQGLYHLIPLDRDPETFLPNWHLTASYLAQGKNYYIGYYSALELHSLITQPALMERVVVDKQMKPGALEIQGVKFQFIYHNQKHFFGHQKVKIDKYEKVNCSDLEKTIIDCLYKPEYAGGVVEIAKALYKSHQDIDYFKLLDYLRRFDNQAVIKRLGFLLEMYEINNPIIDRLLDLKSSSWTTLDPSMPKEGRTVNRWRIQINEDIDTLKDAPHT</sequence>
<reference evidence="1" key="1">
    <citation type="submission" date="2023-06" db="EMBL/GenBank/DDBJ databases">
        <title>Genomic of Parafulvivirga corallium.</title>
        <authorList>
            <person name="Wang G."/>
        </authorList>
    </citation>
    <scope>NUCLEOTIDE SEQUENCE</scope>
    <source>
        <strain evidence="1">BMA10</strain>
    </source>
</reference>